<dbReference type="InterPro" id="IPR015338">
    <property type="entry name" value="GT64_dom"/>
</dbReference>
<dbReference type="Gene3D" id="3.90.550.10">
    <property type="entry name" value="Spore Coat Polysaccharide Biosynthesis Protein SpsA, Chain A"/>
    <property type="match status" value="1"/>
</dbReference>
<comment type="similarity">
    <text evidence="2">Belongs to the glycosyltransferase 64 family.</text>
</comment>
<evidence type="ECO:0000259" key="6">
    <source>
        <dbReference type="Pfam" id="PF09258"/>
    </source>
</evidence>
<evidence type="ECO:0000313" key="7">
    <source>
        <dbReference type="EMBL" id="KAF3961800.1"/>
    </source>
</evidence>
<keyword evidence="3" id="KW-0808">Transferase</keyword>
<dbReference type="Pfam" id="PF09258">
    <property type="entry name" value="Glyco_transf_64"/>
    <property type="match status" value="1"/>
</dbReference>
<comment type="caution">
    <text evidence="7">The sequence shown here is derived from an EMBL/GenBank/DDBJ whole genome shotgun (WGS) entry which is preliminary data.</text>
</comment>
<dbReference type="Proteomes" id="UP000737018">
    <property type="component" value="Unassembled WGS sequence"/>
</dbReference>
<comment type="subcellular location">
    <subcellularLocation>
        <location evidence="1">Membrane</location>
    </subcellularLocation>
</comment>
<evidence type="ECO:0000256" key="4">
    <source>
        <dbReference type="ARBA" id="ARBA00023136"/>
    </source>
</evidence>
<dbReference type="AlphaFoldDB" id="A0A8J4QZ43"/>
<accession>A0A8J4QZ43</accession>
<organism evidence="7 8">
    <name type="scientific">Castanea mollissima</name>
    <name type="common">Chinese chestnut</name>
    <dbReference type="NCBI Taxonomy" id="60419"/>
    <lineage>
        <taxon>Eukaryota</taxon>
        <taxon>Viridiplantae</taxon>
        <taxon>Streptophyta</taxon>
        <taxon>Embryophyta</taxon>
        <taxon>Tracheophyta</taxon>
        <taxon>Spermatophyta</taxon>
        <taxon>Magnoliopsida</taxon>
        <taxon>eudicotyledons</taxon>
        <taxon>Gunneridae</taxon>
        <taxon>Pentapetalae</taxon>
        <taxon>rosids</taxon>
        <taxon>fabids</taxon>
        <taxon>Fagales</taxon>
        <taxon>Fagaceae</taxon>
        <taxon>Castanea</taxon>
    </lineage>
</organism>
<name>A0A8J4QZ43_9ROSI</name>
<evidence type="ECO:0000256" key="5">
    <source>
        <dbReference type="ARBA" id="ARBA00023157"/>
    </source>
</evidence>
<dbReference type="PANTHER" id="PTHR48261">
    <property type="entry name" value="ACETYLGLUCOSAMINYLTRANSFERASE"/>
    <property type="match status" value="1"/>
</dbReference>
<evidence type="ECO:0000313" key="8">
    <source>
        <dbReference type="Proteomes" id="UP000737018"/>
    </source>
</evidence>
<dbReference type="InterPro" id="IPR004263">
    <property type="entry name" value="Exostosin"/>
</dbReference>
<protein>
    <recommendedName>
        <fullName evidence="6">Glycosyl transferase 64 domain-containing protein</fullName>
    </recommendedName>
</protein>
<reference evidence="7" key="1">
    <citation type="submission" date="2020-03" db="EMBL/GenBank/DDBJ databases">
        <title>Castanea mollissima Vanexum genome sequencing.</title>
        <authorList>
            <person name="Staton M."/>
        </authorList>
    </citation>
    <scope>NUCLEOTIDE SEQUENCE</scope>
    <source>
        <tissue evidence="7">Leaf</tissue>
    </source>
</reference>
<keyword evidence="4" id="KW-0472">Membrane</keyword>
<gene>
    <name evidence="7" type="ORF">CMV_013618</name>
</gene>
<sequence>MVIAHKFLLKVTCDDIERGFRVWRQHPDRIVGFYPRLIDGSPLKYRGDTGVRKQSKRGNWWIAISRNTKVHYQVRSNCLLKFSEMYGSLAGHKWEFDGRKDGWDL</sequence>
<keyword evidence="8" id="KW-1185">Reference proteome</keyword>
<dbReference type="GO" id="GO:0016020">
    <property type="term" value="C:membrane"/>
    <property type="evidence" value="ECO:0007669"/>
    <property type="project" value="UniProtKB-SubCell"/>
</dbReference>
<dbReference type="GO" id="GO:0016757">
    <property type="term" value="F:glycosyltransferase activity"/>
    <property type="evidence" value="ECO:0007669"/>
    <property type="project" value="InterPro"/>
</dbReference>
<dbReference type="InterPro" id="IPR029044">
    <property type="entry name" value="Nucleotide-diphossugar_trans"/>
</dbReference>
<evidence type="ECO:0000256" key="3">
    <source>
        <dbReference type="ARBA" id="ARBA00022679"/>
    </source>
</evidence>
<evidence type="ECO:0000256" key="1">
    <source>
        <dbReference type="ARBA" id="ARBA00004370"/>
    </source>
</evidence>
<dbReference type="PANTHER" id="PTHR48261:SF6">
    <property type="entry name" value="GLYCOSYLTRANSFERASE FAMILY PROTEIN"/>
    <property type="match status" value="1"/>
</dbReference>
<keyword evidence="5" id="KW-1015">Disulfide bond</keyword>
<dbReference type="EMBL" id="JRKL02001831">
    <property type="protein sequence ID" value="KAF3961800.1"/>
    <property type="molecule type" value="Genomic_DNA"/>
</dbReference>
<dbReference type="OrthoDB" id="5954868at2759"/>
<evidence type="ECO:0000256" key="2">
    <source>
        <dbReference type="ARBA" id="ARBA00008700"/>
    </source>
</evidence>
<proteinExistence type="inferred from homology"/>
<feature type="domain" description="Glycosyl transferase 64" evidence="6">
    <location>
        <begin position="10"/>
        <end position="37"/>
    </location>
</feature>